<accession>A0A0F9CSL9</accession>
<evidence type="ECO:0000313" key="2">
    <source>
        <dbReference type="EMBL" id="KKK99561.1"/>
    </source>
</evidence>
<sequence>MNKRMRNAIIASAIVLVVAQALNAILAVSSFEKTYSDTLISNFRIIARDLKREIETGVNFGKPVSLFSGMDSIFSNIVSENENIEDLYVTFPDRKIIYSTDQAAVGNVLGSDDFPVFAENPAPDQLYHSEVTFYRGATFISLPVYYNQQNWVGTVHLQFNPSVISDKVRAIIRDILSYFTVILIAALVVVAIIQIVICIVHKEKKKGFKSRPKTRQPFFWYSLFLS</sequence>
<dbReference type="AlphaFoldDB" id="A0A0F9CSL9"/>
<organism evidence="2">
    <name type="scientific">marine sediment metagenome</name>
    <dbReference type="NCBI Taxonomy" id="412755"/>
    <lineage>
        <taxon>unclassified sequences</taxon>
        <taxon>metagenomes</taxon>
        <taxon>ecological metagenomes</taxon>
    </lineage>
</organism>
<keyword evidence="1" id="KW-0812">Transmembrane</keyword>
<reference evidence="2" key="1">
    <citation type="journal article" date="2015" name="Nature">
        <title>Complex archaea that bridge the gap between prokaryotes and eukaryotes.</title>
        <authorList>
            <person name="Spang A."/>
            <person name="Saw J.H."/>
            <person name="Jorgensen S.L."/>
            <person name="Zaremba-Niedzwiedzka K."/>
            <person name="Martijn J."/>
            <person name="Lind A.E."/>
            <person name="van Eijk R."/>
            <person name="Schleper C."/>
            <person name="Guy L."/>
            <person name="Ettema T.J."/>
        </authorList>
    </citation>
    <scope>NUCLEOTIDE SEQUENCE</scope>
</reference>
<keyword evidence="1" id="KW-1133">Transmembrane helix</keyword>
<proteinExistence type="predicted"/>
<gene>
    <name evidence="2" type="ORF">LCGC14_2631520</name>
</gene>
<keyword evidence="1" id="KW-0472">Membrane</keyword>
<feature type="transmembrane region" description="Helical" evidence="1">
    <location>
        <begin position="175"/>
        <end position="200"/>
    </location>
</feature>
<evidence type="ECO:0008006" key="3">
    <source>
        <dbReference type="Google" id="ProtNLM"/>
    </source>
</evidence>
<name>A0A0F9CSL9_9ZZZZ</name>
<protein>
    <recommendedName>
        <fullName evidence="3">Single cache domain-containing protein</fullName>
    </recommendedName>
</protein>
<dbReference type="EMBL" id="LAZR01045153">
    <property type="protein sequence ID" value="KKK99561.1"/>
    <property type="molecule type" value="Genomic_DNA"/>
</dbReference>
<evidence type="ECO:0000256" key="1">
    <source>
        <dbReference type="SAM" id="Phobius"/>
    </source>
</evidence>
<comment type="caution">
    <text evidence="2">The sequence shown here is derived from an EMBL/GenBank/DDBJ whole genome shotgun (WGS) entry which is preliminary data.</text>
</comment>